<protein>
    <recommendedName>
        <fullName evidence="3">DUF3037 domain-containing protein</fullName>
    </recommendedName>
</protein>
<sequence>MIHSNSVYEYAVVRFMPFIETREFANVGIVLVEPKEGRLIFKVSPKRFGRVTHFFEEMDKQLYKQAVESFTDELTRLQSFCRANHIRNKELIGVFRELTRQRESVMHFGNVSRLLANETAEQMLDKLYQKFVARDFVNQKYREQQMVKALRETFANELAHKYNERKLKAGIYEFTIPFVRNTHLGKRIIKPLAFDQKTAMSAAEHGLMWVNRMKALIEKNIVMPDQALIAVEPPLTPDTDFKEVYEEVTGSVEELGVNLEQFENISKIVSFARDSGDHFESSTSWQ</sequence>
<evidence type="ECO:0008006" key="3">
    <source>
        <dbReference type="Google" id="ProtNLM"/>
    </source>
</evidence>
<keyword evidence="2" id="KW-1185">Reference proteome</keyword>
<dbReference type="OrthoDB" id="8851633at2"/>
<reference evidence="1 2" key="1">
    <citation type="submission" date="2016-09" db="EMBL/GenBank/DDBJ databases">
        <title>Alteromonas lipolytica, a new species isolated from sea water.</title>
        <authorList>
            <person name="Wu Y.-H."/>
            <person name="Cheng H."/>
            <person name="Xu X.-W."/>
        </authorList>
    </citation>
    <scope>NUCLEOTIDE SEQUENCE [LARGE SCALE GENOMIC DNA]</scope>
    <source>
        <strain evidence="1 2">JW12</strain>
    </source>
</reference>
<dbReference type="InterPro" id="IPR021398">
    <property type="entry name" value="DUF3037"/>
</dbReference>
<dbReference type="Pfam" id="PF11236">
    <property type="entry name" value="DUF3037"/>
    <property type="match status" value="1"/>
</dbReference>
<gene>
    <name evidence="1" type="ORF">BFC17_14610</name>
</gene>
<dbReference type="Proteomes" id="UP000176037">
    <property type="component" value="Unassembled WGS sequence"/>
</dbReference>
<evidence type="ECO:0000313" key="2">
    <source>
        <dbReference type="Proteomes" id="UP000176037"/>
    </source>
</evidence>
<name>A0A1E8FFW0_9ALTE</name>
<evidence type="ECO:0000313" key="1">
    <source>
        <dbReference type="EMBL" id="OFI34804.1"/>
    </source>
</evidence>
<proteinExistence type="predicted"/>
<dbReference type="EMBL" id="MJIC01000010">
    <property type="protein sequence ID" value="OFI34804.1"/>
    <property type="molecule type" value="Genomic_DNA"/>
</dbReference>
<dbReference type="STRING" id="1856405.BFC17_14610"/>
<organism evidence="1 2">
    <name type="scientific">Alteromonas lipolytica</name>
    <dbReference type="NCBI Taxonomy" id="1856405"/>
    <lineage>
        <taxon>Bacteria</taxon>
        <taxon>Pseudomonadati</taxon>
        <taxon>Pseudomonadota</taxon>
        <taxon>Gammaproteobacteria</taxon>
        <taxon>Alteromonadales</taxon>
        <taxon>Alteromonadaceae</taxon>
        <taxon>Alteromonas/Salinimonas group</taxon>
        <taxon>Alteromonas</taxon>
    </lineage>
</organism>
<dbReference type="AlphaFoldDB" id="A0A1E8FFW0"/>
<dbReference type="RefSeq" id="WP_070175722.1">
    <property type="nucleotide sequence ID" value="NZ_BMJR01000001.1"/>
</dbReference>
<accession>A0A1E8FFW0</accession>
<comment type="caution">
    <text evidence="1">The sequence shown here is derived from an EMBL/GenBank/DDBJ whole genome shotgun (WGS) entry which is preliminary data.</text>
</comment>